<protein>
    <submittedName>
        <fullName evidence="1">Uncharacterized protein</fullName>
    </submittedName>
</protein>
<dbReference type="Proteomes" id="UP000188268">
    <property type="component" value="Unassembled WGS sequence"/>
</dbReference>
<accession>A0A1R3JCM5</accession>
<organism evidence="1 2">
    <name type="scientific">Corchorus capsularis</name>
    <name type="common">Jute</name>
    <dbReference type="NCBI Taxonomy" id="210143"/>
    <lineage>
        <taxon>Eukaryota</taxon>
        <taxon>Viridiplantae</taxon>
        <taxon>Streptophyta</taxon>
        <taxon>Embryophyta</taxon>
        <taxon>Tracheophyta</taxon>
        <taxon>Spermatophyta</taxon>
        <taxon>Magnoliopsida</taxon>
        <taxon>eudicotyledons</taxon>
        <taxon>Gunneridae</taxon>
        <taxon>Pentapetalae</taxon>
        <taxon>rosids</taxon>
        <taxon>malvids</taxon>
        <taxon>Malvales</taxon>
        <taxon>Malvaceae</taxon>
        <taxon>Grewioideae</taxon>
        <taxon>Apeibeae</taxon>
        <taxon>Corchorus</taxon>
    </lineage>
</organism>
<name>A0A1R3JCM5_COCAP</name>
<evidence type="ECO:0000313" key="1">
    <source>
        <dbReference type="EMBL" id="OMO92602.1"/>
    </source>
</evidence>
<keyword evidence="2" id="KW-1185">Reference proteome</keyword>
<dbReference type="EMBL" id="AWWV01008172">
    <property type="protein sequence ID" value="OMO92602.1"/>
    <property type="molecule type" value="Genomic_DNA"/>
</dbReference>
<dbReference type="AlphaFoldDB" id="A0A1R3JCM5"/>
<dbReference type="Gramene" id="OMO92602">
    <property type="protein sequence ID" value="OMO92602"/>
    <property type="gene ID" value="CCACVL1_06799"/>
</dbReference>
<comment type="caution">
    <text evidence="1">The sequence shown here is derived from an EMBL/GenBank/DDBJ whole genome shotgun (WGS) entry which is preliminary data.</text>
</comment>
<reference evidence="1 2" key="1">
    <citation type="submission" date="2013-09" db="EMBL/GenBank/DDBJ databases">
        <title>Corchorus capsularis genome sequencing.</title>
        <authorList>
            <person name="Alam M."/>
            <person name="Haque M.S."/>
            <person name="Islam M.S."/>
            <person name="Emdad E.M."/>
            <person name="Islam M.M."/>
            <person name="Ahmed B."/>
            <person name="Halim A."/>
            <person name="Hossen Q.M.M."/>
            <person name="Hossain M.Z."/>
            <person name="Ahmed R."/>
            <person name="Khan M.M."/>
            <person name="Islam R."/>
            <person name="Rashid M.M."/>
            <person name="Khan S.A."/>
            <person name="Rahman M.S."/>
            <person name="Alam M."/>
        </authorList>
    </citation>
    <scope>NUCLEOTIDE SEQUENCE [LARGE SCALE GENOMIC DNA]</scope>
    <source>
        <strain evidence="2">cv. CVL-1</strain>
        <tissue evidence="1">Whole seedling</tissue>
    </source>
</reference>
<gene>
    <name evidence="1" type="ORF">CCACVL1_06799</name>
</gene>
<sequence>MARNWEGYTIAIEFEGLWRLRN</sequence>
<evidence type="ECO:0000313" key="2">
    <source>
        <dbReference type="Proteomes" id="UP000188268"/>
    </source>
</evidence>
<proteinExistence type="predicted"/>